<dbReference type="InterPro" id="IPR002104">
    <property type="entry name" value="Integrase_catalytic"/>
</dbReference>
<dbReference type="Gene3D" id="1.10.150.130">
    <property type="match status" value="1"/>
</dbReference>
<dbReference type="PROSITE" id="PS51898">
    <property type="entry name" value="TYR_RECOMBINASE"/>
    <property type="match status" value="1"/>
</dbReference>
<dbReference type="Pfam" id="PF00589">
    <property type="entry name" value="Phage_integrase"/>
    <property type="match status" value="1"/>
</dbReference>
<evidence type="ECO:0000313" key="7">
    <source>
        <dbReference type="EMBL" id="MFC3147969.1"/>
    </source>
</evidence>
<gene>
    <name evidence="7" type="ORF">ACFOEN_09970</name>
</gene>
<name>A0ABV7H621_9BURK</name>
<comment type="similarity">
    <text evidence="1">Belongs to the 'phage' integrase family.</text>
</comment>
<dbReference type="CDD" id="cd01184">
    <property type="entry name" value="INT_C_like_1"/>
    <property type="match status" value="1"/>
</dbReference>
<evidence type="ECO:0000256" key="1">
    <source>
        <dbReference type="ARBA" id="ARBA00008857"/>
    </source>
</evidence>
<proteinExistence type="inferred from homology"/>
<dbReference type="RefSeq" id="WP_377303498.1">
    <property type="nucleotide sequence ID" value="NZ_JBHRTI010000004.1"/>
</dbReference>
<dbReference type="InterPro" id="IPR050090">
    <property type="entry name" value="Tyrosine_recombinase_XerCD"/>
</dbReference>
<dbReference type="InterPro" id="IPR046668">
    <property type="entry name" value="DUF6538"/>
</dbReference>
<dbReference type="Pfam" id="PF20172">
    <property type="entry name" value="DUF6538"/>
    <property type="match status" value="1"/>
</dbReference>
<dbReference type="Gene3D" id="1.10.443.10">
    <property type="entry name" value="Intergrase catalytic core"/>
    <property type="match status" value="1"/>
</dbReference>
<dbReference type="Proteomes" id="UP001595556">
    <property type="component" value="Unassembled WGS sequence"/>
</dbReference>
<keyword evidence="2" id="KW-0229">DNA integration</keyword>
<dbReference type="PANTHER" id="PTHR30349">
    <property type="entry name" value="PHAGE INTEGRASE-RELATED"/>
    <property type="match status" value="1"/>
</dbReference>
<dbReference type="InterPro" id="IPR004107">
    <property type="entry name" value="Integrase_SAM-like_N"/>
</dbReference>
<evidence type="ECO:0000313" key="8">
    <source>
        <dbReference type="Proteomes" id="UP001595556"/>
    </source>
</evidence>
<comment type="caution">
    <text evidence="7">The sequence shown here is derived from an EMBL/GenBank/DDBJ whole genome shotgun (WGS) entry which is preliminary data.</text>
</comment>
<evidence type="ECO:0000256" key="2">
    <source>
        <dbReference type="ARBA" id="ARBA00022908"/>
    </source>
</evidence>
<reference evidence="8" key="1">
    <citation type="journal article" date="2019" name="Int. J. Syst. Evol. Microbiol.">
        <title>The Global Catalogue of Microorganisms (GCM) 10K type strain sequencing project: providing services to taxonomists for standard genome sequencing and annotation.</title>
        <authorList>
            <consortium name="The Broad Institute Genomics Platform"/>
            <consortium name="The Broad Institute Genome Sequencing Center for Infectious Disease"/>
            <person name="Wu L."/>
            <person name="Ma J."/>
        </authorList>
    </citation>
    <scope>NUCLEOTIDE SEQUENCE [LARGE SCALE GENOMIC DNA]</scope>
    <source>
        <strain evidence="8">KCTC 52168</strain>
    </source>
</reference>
<evidence type="ECO:0000259" key="6">
    <source>
        <dbReference type="PROSITE" id="PS51898"/>
    </source>
</evidence>
<keyword evidence="3" id="KW-0238">DNA-binding</keyword>
<dbReference type="InterPro" id="IPR011010">
    <property type="entry name" value="DNA_brk_join_enz"/>
</dbReference>
<keyword evidence="4" id="KW-0233">DNA recombination</keyword>
<organism evidence="7 8">
    <name type="scientific">Piscinibacterium candidicorallinum</name>
    <dbReference type="NCBI Taxonomy" id="1793872"/>
    <lineage>
        <taxon>Bacteria</taxon>
        <taxon>Pseudomonadati</taxon>
        <taxon>Pseudomonadota</taxon>
        <taxon>Betaproteobacteria</taxon>
        <taxon>Burkholderiales</taxon>
        <taxon>Piscinibacterium</taxon>
    </lineage>
</organism>
<protein>
    <submittedName>
        <fullName evidence="7">DUF6538 domain-containing protein</fullName>
    </submittedName>
</protein>
<dbReference type="PANTHER" id="PTHR30349:SF41">
    <property type="entry name" value="INTEGRASE_RECOMBINASE PROTEIN MJ0367-RELATED"/>
    <property type="match status" value="1"/>
</dbReference>
<dbReference type="Pfam" id="PF02899">
    <property type="entry name" value="Phage_int_SAM_1"/>
    <property type="match status" value="1"/>
</dbReference>
<dbReference type="InterPro" id="IPR013762">
    <property type="entry name" value="Integrase-like_cat_sf"/>
</dbReference>
<sequence length="585" mass="64447">MAKETGLYQREGVFYVRVMVPKPLHDVLGAKEYRESLHTRDRSEAKARAAAIRAAKLAQFETLRRNRKLTPLDALKPEQVEALAAAVRRDVLKFDDLIRIEAPSTWGASWTAALAGGKAGAIGKLLPLDTTAQDVLDLLDSSEHPLDTPADWDPLAGLTPVQREVAAGYHGRLLTEAQAAVAGDLSKVRARADHAARLLGWQVDWAANRSALQAIAGSLHAAASDLLRRNRGEPVETPAAPQQASPSVAKLRDVFGLWEGAELKRPRNTVEKYRRSLELFEEFTGNAPLASLRTAQGFEFSTWLRSKFDSPKTANDRLTAVKTLLNFAAQRLELIPRNPWQGVSIATSKRAVRRPWTVEELETLFAAPLFTDFRLPDSTKAGGEAAYWLPILGLFTGARLSELCQLRTVDFERADSATEAGSIPLLRITEAPDPEEEDDAPRSLKTDAAQRIVPLHPELIRLGFLDYCAARKAAGDSRLFPDVRSPESDTAGKYVSEWFGKFRKARGLSRRYLDFHALRHTVRTRLVDAHAPEPTIDALLGHEGGGSTGRRVYTHASPSALRDAIQRLSYPGLNLPRVYPQPAAA</sequence>
<accession>A0ABV7H621</accession>
<keyword evidence="8" id="KW-1185">Reference proteome</keyword>
<dbReference type="SUPFAM" id="SSF56349">
    <property type="entry name" value="DNA breaking-rejoining enzymes"/>
    <property type="match status" value="1"/>
</dbReference>
<dbReference type="EMBL" id="JBHRTI010000004">
    <property type="protein sequence ID" value="MFC3147969.1"/>
    <property type="molecule type" value="Genomic_DNA"/>
</dbReference>
<dbReference type="InterPro" id="IPR010998">
    <property type="entry name" value="Integrase_recombinase_N"/>
</dbReference>
<feature type="domain" description="Tyr recombinase" evidence="6">
    <location>
        <begin position="351"/>
        <end position="566"/>
    </location>
</feature>
<evidence type="ECO:0000256" key="3">
    <source>
        <dbReference type="ARBA" id="ARBA00023125"/>
    </source>
</evidence>
<evidence type="ECO:0000256" key="5">
    <source>
        <dbReference type="SAM" id="MobiDB-lite"/>
    </source>
</evidence>
<feature type="region of interest" description="Disordered" evidence="5">
    <location>
        <begin position="425"/>
        <end position="445"/>
    </location>
</feature>
<evidence type="ECO:0000256" key="4">
    <source>
        <dbReference type="ARBA" id="ARBA00023172"/>
    </source>
</evidence>